<evidence type="ECO:0000256" key="1">
    <source>
        <dbReference type="SAM" id="MobiDB-lite"/>
    </source>
</evidence>
<evidence type="ECO:0000313" key="3">
    <source>
        <dbReference type="Proteomes" id="UP000237246"/>
    </source>
</evidence>
<accession>A0A2P4S5C0</accession>
<evidence type="ECO:0000313" key="2">
    <source>
        <dbReference type="EMBL" id="POI19293.1"/>
    </source>
</evidence>
<comment type="caution">
    <text evidence="2">The sequence shown here is derived from an EMBL/GenBank/DDBJ whole genome shotgun (WGS) entry which is preliminary data.</text>
</comment>
<reference evidence="2 3" key="1">
    <citation type="submission" date="2018-01" db="EMBL/GenBank/DDBJ databases">
        <title>Comparison of the Chinese Bamboo Partridge and Red Junglefowl genome sequences highlights the importance of demography in genome evolution.</title>
        <authorList>
            <person name="Tiley G.P."/>
            <person name="Kimball R.T."/>
            <person name="Braun E.L."/>
            <person name="Burleigh J.G."/>
        </authorList>
    </citation>
    <scope>NUCLEOTIDE SEQUENCE [LARGE SCALE GENOMIC DNA]</scope>
    <source>
        <strain evidence="2">RTK389</strain>
        <tissue evidence="2">Blood</tissue>
    </source>
</reference>
<organism evidence="2 3">
    <name type="scientific">Bambusicola thoracicus</name>
    <name type="common">Chinese bamboo-partridge</name>
    <name type="synonym">Perdix thoracica</name>
    <dbReference type="NCBI Taxonomy" id="9083"/>
    <lineage>
        <taxon>Eukaryota</taxon>
        <taxon>Metazoa</taxon>
        <taxon>Chordata</taxon>
        <taxon>Craniata</taxon>
        <taxon>Vertebrata</taxon>
        <taxon>Euteleostomi</taxon>
        <taxon>Archelosauria</taxon>
        <taxon>Archosauria</taxon>
        <taxon>Dinosauria</taxon>
        <taxon>Saurischia</taxon>
        <taxon>Theropoda</taxon>
        <taxon>Coelurosauria</taxon>
        <taxon>Aves</taxon>
        <taxon>Neognathae</taxon>
        <taxon>Galloanserae</taxon>
        <taxon>Galliformes</taxon>
        <taxon>Phasianidae</taxon>
        <taxon>Perdicinae</taxon>
        <taxon>Bambusicola</taxon>
    </lineage>
</organism>
<feature type="region of interest" description="Disordered" evidence="1">
    <location>
        <begin position="49"/>
        <end position="97"/>
    </location>
</feature>
<dbReference type="AlphaFoldDB" id="A0A2P4S5C0"/>
<protein>
    <submittedName>
        <fullName evidence="2">Uncharacterized protein</fullName>
    </submittedName>
</protein>
<dbReference type="Proteomes" id="UP000237246">
    <property type="component" value="Unassembled WGS sequence"/>
</dbReference>
<gene>
    <name evidence="2" type="ORF">CIB84_016962</name>
</gene>
<keyword evidence="3" id="KW-1185">Reference proteome</keyword>
<dbReference type="OrthoDB" id="9122496at2759"/>
<sequence>METFPGSLVAEVPPGKALLCLAKVSLAATPALRCLECLLQSQQKSPQLFPALEPRWNPRGPEREKDTPRRGKYSPGSSPGLKDLLKKMEKAARGGYT</sequence>
<proteinExistence type="predicted"/>
<feature type="compositionally biased region" description="Basic and acidic residues" evidence="1">
    <location>
        <begin position="60"/>
        <end position="69"/>
    </location>
</feature>
<dbReference type="EMBL" id="PPHD01104794">
    <property type="protein sequence ID" value="POI19293.1"/>
    <property type="molecule type" value="Genomic_DNA"/>
</dbReference>
<name>A0A2P4S5C0_BAMTH</name>
<feature type="compositionally biased region" description="Basic and acidic residues" evidence="1">
    <location>
        <begin position="83"/>
        <end position="97"/>
    </location>
</feature>